<name>A0A6B0U5G8_IXORI</name>
<evidence type="ECO:0000256" key="1">
    <source>
        <dbReference type="SAM" id="SignalP"/>
    </source>
</evidence>
<evidence type="ECO:0000313" key="2">
    <source>
        <dbReference type="EMBL" id="MXU83940.1"/>
    </source>
</evidence>
<keyword evidence="1" id="KW-0732">Signal</keyword>
<feature type="signal peptide" evidence="1">
    <location>
        <begin position="1"/>
        <end position="26"/>
    </location>
</feature>
<feature type="chain" id="PRO_5025342520" evidence="1">
    <location>
        <begin position="27"/>
        <end position="78"/>
    </location>
</feature>
<accession>A0A6B0U5G8</accession>
<dbReference type="AlphaFoldDB" id="A0A6B0U5G8"/>
<sequence>MTPCLLKWMSMYLPNLLELSLRIVLAFPNASKIGLASRICCSIQECCPLMAAKYCRISFVLSVLPAPLSPLMMTHWLM</sequence>
<reference evidence="2" key="1">
    <citation type="submission" date="2019-12" db="EMBL/GenBank/DDBJ databases">
        <title>An insight into the sialome of adult female Ixodes ricinus ticks feeding for 6 days.</title>
        <authorList>
            <person name="Perner J."/>
            <person name="Ribeiro J.M.C."/>
        </authorList>
    </citation>
    <scope>NUCLEOTIDE SEQUENCE</scope>
    <source>
        <strain evidence="2">Semi-engorged</strain>
        <tissue evidence="2">Salivary glands</tissue>
    </source>
</reference>
<dbReference type="EMBL" id="GIFC01001857">
    <property type="protein sequence ID" value="MXU83940.1"/>
    <property type="molecule type" value="Transcribed_RNA"/>
</dbReference>
<proteinExistence type="predicted"/>
<organism evidence="2">
    <name type="scientific">Ixodes ricinus</name>
    <name type="common">Common tick</name>
    <name type="synonym">Acarus ricinus</name>
    <dbReference type="NCBI Taxonomy" id="34613"/>
    <lineage>
        <taxon>Eukaryota</taxon>
        <taxon>Metazoa</taxon>
        <taxon>Ecdysozoa</taxon>
        <taxon>Arthropoda</taxon>
        <taxon>Chelicerata</taxon>
        <taxon>Arachnida</taxon>
        <taxon>Acari</taxon>
        <taxon>Parasitiformes</taxon>
        <taxon>Ixodida</taxon>
        <taxon>Ixodoidea</taxon>
        <taxon>Ixodidae</taxon>
        <taxon>Ixodinae</taxon>
        <taxon>Ixodes</taxon>
    </lineage>
</organism>
<protein>
    <submittedName>
        <fullName evidence="2">Putative secreted protein</fullName>
    </submittedName>
</protein>